<accession>A0AAV1JIR6</accession>
<keyword evidence="4 11" id="KW-0812">Transmembrane</keyword>
<evidence type="ECO:0000256" key="2">
    <source>
        <dbReference type="ARBA" id="ARBA00009634"/>
    </source>
</evidence>
<keyword evidence="6" id="KW-0677">Repeat</keyword>
<dbReference type="Proteomes" id="UP001497472">
    <property type="component" value="Unassembled WGS sequence"/>
</dbReference>
<dbReference type="PROSITE" id="PS51450">
    <property type="entry name" value="LRR"/>
    <property type="match status" value="3"/>
</dbReference>
<dbReference type="SMART" id="SM00082">
    <property type="entry name" value="LRRCT"/>
    <property type="match status" value="2"/>
</dbReference>
<dbReference type="InterPro" id="IPR032675">
    <property type="entry name" value="LRR_dom_sf"/>
</dbReference>
<dbReference type="InterPro" id="IPR000483">
    <property type="entry name" value="Cys-rich_flank_reg_C"/>
</dbReference>
<evidence type="ECO:0000256" key="6">
    <source>
        <dbReference type="ARBA" id="ARBA00022737"/>
    </source>
</evidence>
<dbReference type="SUPFAM" id="SSF52200">
    <property type="entry name" value="Toll/Interleukin receptor TIR domain"/>
    <property type="match status" value="1"/>
</dbReference>
<keyword evidence="10" id="KW-0325">Glycoprotein</keyword>
<keyword evidence="7 11" id="KW-1133">Transmembrane helix</keyword>
<evidence type="ECO:0000313" key="15">
    <source>
        <dbReference type="Proteomes" id="UP001497472"/>
    </source>
</evidence>
<dbReference type="PANTHER" id="PTHR24365:SF541">
    <property type="entry name" value="PROTEIN TOLL-RELATED"/>
    <property type="match status" value="1"/>
</dbReference>
<keyword evidence="5 12" id="KW-0732">Signal</keyword>
<dbReference type="InterPro" id="IPR000157">
    <property type="entry name" value="TIR_dom"/>
</dbReference>
<evidence type="ECO:0000256" key="10">
    <source>
        <dbReference type="ARBA" id="ARBA00023180"/>
    </source>
</evidence>
<dbReference type="GO" id="GO:0007165">
    <property type="term" value="P:signal transduction"/>
    <property type="evidence" value="ECO:0007669"/>
    <property type="project" value="InterPro"/>
</dbReference>
<evidence type="ECO:0000256" key="4">
    <source>
        <dbReference type="ARBA" id="ARBA00022692"/>
    </source>
</evidence>
<comment type="subcellular location">
    <subcellularLocation>
        <location evidence="1">Membrane</location>
        <topology evidence="1">Single-pass type I membrane protein</topology>
    </subcellularLocation>
</comment>
<dbReference type="Pfam" id="PF13676">
    <property type="entry name" value="TIR_2"/>
    <property type="match status" value="1"/>
</dbReference>
<dbReference type="SUPFAM" id="SSF52058">
    <property type="entry name" value="L domain-like"/>
    <property type="match status" value="3"/>
</dbReference>
<dbReference type="InterPro" id="IPR003591">
    <property type="entry name" value="Leu-rich_rpt_typical-subtyp"/>
</dbReference>
<comment type="similarity">
    <text evidence="2">Belongs to the Toll-like receptor family.</text>
</comment>
<dbReference type="Pfam" id="PF13855">
    <property type="entry name" value="LRR_8"/>
    <property type="match status" value="1"/>
</dbReference>
<proteinExistence type="inferred from homology"/>
<dbReference type="FunFam" id="3.80.10.10:FF:001164">
    <property type="entry name" value="GH01279p"/>
    <property type="match status" value="1"/>
</dbReference>
<dbReference type="SMART" id="SM00255">
    <property type="entry name" value="TIR"/>
    <property type="match status" value="1"/>
</dbReference>
<name>A0AAV1JIR6_9NEOP</name>
<evidence type="ECO:0000256" key="5">
    <source>
        <dbReference type="ARBA" id="ARBA00022729"/>
    </source>
</evidence>
<evidence type="ECO:0000256" key="12">
    <source>
        <dbReference type="SAM" id="SignalP"/>
    </source>
</evidence>
<reference evidence="14 15" key="1">
    <citation type="submission" date="2023-11" db="EMBL/GenBank/DDBJ databases">
        <authorList>
            <person name="Okamura Y."/>
        </authorList>
    </citation>
    <scope>NUCLEOTIDE SEQUENCE [LARGE SCALE GENOMIC DNA]</scope>
</reference>
<evidence type="ECO:0000256" key="1">
    <source>
        <dbReference type="ARBA" id="ARBA00004479"/>
    </source>
</evidence>
<evidence type="ECO:0000256" key="9">
    <source>
        <dbReference type="ARBA" id="ARBA00023170"/>
    </source>
</evidence>
<protein>
    <recommendedName>
        <fullName evidence="13">TIR domain-containing protein</fullName>
    </recommendedName>
</protein>
<gene>
    <name evidence="14" type="ORF">LNINA_LOCUS7379</name>
</gene>
<feature type="transmembrane region" description="Helical" evidence="11">
    <location>
        <begin position="798"/>
        <end position="821"/>
    </location>
</feature>
<dbReference type="GO" id="GO:0038023">
    <property type="term" value="F:signaling receptor activity"/>
    <property type="evidence" value="ECO:0007669"/>
    <property type="project" value="TreeGrafter"/>
</dbReference>
<dbReference type="EMBL" id="CAVLEF010000010">
    <property type="protein sequence ID" value="CAK1547943.1"/>
    <property type="molecule type" value="Genomic_DNA"/>
</dbReference>
<dbReference type="Pfam" id="PF13306">
    <property type="entry name" value="LRR_5"/>
    <property type="match status" value="1"/>
</dbReference>
<dbReference type="Gene3D" id="3.80.10.10">
    <property type="entry name" value="Ribonuclease Inhibitor"/>
    <property type="match status" value="3"/>
</dbReference>
<evidence type="ECO:0000256" key="8">
    <source>
        <dbReference type="ARBA" id="ARBA00023136"/>
    </source>
</evidence>
<dbReference type="PANTHER" id="PTHR24365">
    <property type="entry name" value="TOLL-LIKE RECEPTOR"/>
    <property type="match status" value="1"/>
</dbReference>
<evidence type="ECO:0000256" key="11">
    <source>
        <dbReference type="SAM" id="Phobius"/>
    </source>
</evidence>
<dbReference type="PRINTS" id="PR01537">
    <property type="entry name" value="INTRLKN1R1F"/>
</dbReference>
<evidence type="ECO:0000313" key="14">
    <source>
        <dbReference type="EMBL" id="CAK1547943.1"/>
    </source>
</evidence>
<keyword evidence="9" id="KW-0675">Receptor</keyword>
<keyword evidence="8 11" id="KW-0472">Membrane</keyword>
<dbReference type="SMART" id="SM00364">
    <property type="entry name" value="LRR_BAC"/>
    <property type="match status" value="5"/>
</dbReference>
<keyword evidence="3" id="KW-0433">Leucine-rich repeat</keyword>
<feature type="signal peptide" evidence="12">
    <location>
        <begin position="1"/>
        <end position="19"/>
    </location>
</feature>
<dbReference type="GO" id="GO:0005886">
    <property type="term" value="C:plasma membrane"/>
    <property type="evidence" value="ECO:0007669"/>
    <property type="project" value="TreeGrafter"/>
</dbReference>
<dbReference type="PROSITE" id="PS50104">
    <property type="entry name" value="TIR"/>
    <property type="match status" value="1"/>
</dbReference>
<dbReference type="Gene3D" id="3.40.50.10140">
    <property type="entry name" value="Toll/interleukin-1 receptor homology (TIR) domain"/>
    <property type="match status" value="1"/>
</dbReference>
<feature type="chain" id="PRO_5043449360" description="TIR domain-containing protein" evidence="12">
    <location>
        <begin position="20"/>
        <end position="1010"/>
    </location>
</feature>
<dbReference type="SMART" id="SM00369">
    <property type="entry name" value="LRR_TYP"/>
    <property type="match status" value="12"/>
</dbReference>
<sequence>MIRCCCILLLLANASFAQALNNTALDLTFPLGFDSESLTWSGGVQGLESGCTSTHLPQQIEVACALPSGNVRLLVAKAADKITLQCEEETYSCQDLESARKEIKSYTSVATRTIPTLAIEDCVLPDEPLSCVLGLINASDANVLMFTRLRNVIAERNVAGLTAVKVQIRGLDANVTSLPLDALSTLPTLRDLFVQYAALRLTNETGAVLSALKELTILDSNVPSIPDGAFIRMPNVENLMLVGDKIEEIEENAFNDLPHLVNVSLNANKLKSLPDELFSKTTLIQNIDLYDNSLTTLQTSIFSGLRGLTEVTIFANKESLKLQNGVFSNLPSLRSVDLHSTDLFNLPADLFTNSTNVRKINLSDAKLATLPEDLFSNLQLDSLDLSYNLLEVLPATLLREQKNLVKLDLSNNKLKVLPVGLFNSMNKLKTLNLSRNQIGSLDVNIFQGLTKLKELNINYNTLQKLPYAIFEYVPELKELLLAHNNLSFPCVPSPLYQDVLLTSPLNSLMQLVKVDLSYNNLEAICDDWRNLVFLSELDLSHNHIAELNNADFLGVGVTVDLRANNITSVYLRPIADDESPDLLANLLLDNNPFDCTCNLFNFITLYKDKANIKRIRIKDARCATPPDLLRHKLTDLLPDQLICDSTPCPDSCRCSNRPAKRQIELYCEEYPSYFPNVSDYFDHMYLKLDDLTDFAVLPDYVRVLNVSGLNLTEPPVIFTSMEVDLSNNYITTAPKQLLESNCSVFLSSNPFTCDCDSKESLLLLKQYEKNILDYPQMTCQNGDSIETKSTQQLCAMKLSVIISTTSIILVVLFVLLSVLSYKNIVYIRILMRKLGITFTDERLGSHEYDAFVSYAHQDENIVVPLIQTLESGSRPLKLCTHSRDWIPGELIAEQIVRSVDRSRRTIIVLSKNFINSYWAKLEFITAHSKNRVILLIIDDVHLSNKLSSDIKTYIDLTTYIHITNPYAIERLRDAVLVKVKGRELIKENGKALDVIHVDGKLVNRGDKIRY</sequence>
<feature type="domain" description="TIR" evidence="13">
    <location>
        <begin position="846"/>
        <end position="979"/>
    </location>
</feature>
<dbReference type="Pfam" id="PF00560">
    <property type="entry name" value="LRR_1"/>
    <property type="match status" value="1"/>
</dbReference>
<evidence type="ECO:0000256" key="7">
    <source>
        <dbReference type="ARBA" id="ARBA00022989"/>
    </source>
</evidence>
<dbReference type="AlphaFoldDB" id="A0AAV1JIR6"/>
<organism evidence="14 15">
    <name type="scientific">Leptosia nina</name>
    <dbReference type="NCBI Taxonomy" id="320188"/>
    <lineage>
        <taxon>Eukaryota</taxon>
        <taxon>Metazoa</taxon>
        <taxon>Ecdysozoa</taxon>
        <taxon>Arthropoda</taxon>
        <taxon>Hexapoda</taxon>
        <taxon>Insecta</taxon>
        <taxon>Pterygota</taxon>
        <taxon>Neoptera</taxon>
        <taxon>Endopterygota</taxon>
        <taxon>Lepidoptera</taxon>
        <taxon>Glossata</taxon>
        <taxon>Ditrysia</taxon>
        <taxon>Papilionoidea</taxon>
        <taxon>Pieridae</taxon>
        <taxon>Pierinae</taxon>
        <taxon>Leptosia</taxon>
    </lineage>
</organism>
<evidence type="ECO:0000259" key="13">
    <source>
        <dbReference type="PROSITE" id="PS50104"/>
    </source>
</evidence>
<evidence type="ECO:0000256" key="3">
    <source>
        <dbReference type="ARBA" id="ARBA00022614"/>
    </source>
</evidence>
<dbReference type="InterPro" id="IPR035897">
    <property type="entry name" value="Toll_tir_struct_dom_sf"/>
</dbReference>
<dbReference type="InterPro" id="IPR001611">
    <property type="entry name" value="Leu-rich_rpt"/>
</dbReference>
<comment type="caution">
    <text evidence="14">The sequence shown here is derived from an EMBL/GenBank/DDBJ whole genome shotgun (WGS) entry which is preliminary data.</text>
</comment>
<dbReference type="InterPro" id="IPR026906">
    <property type="entry name" value="LRR_5"/>
</dbReference>
<keyword evidence="15" id="KW-1185">Reference proteome</keyword>